<protein>
    <recommendedName>
        <fullName evidence="3">AraC family transcriptional regulator</fullName>
    </recommendedName>
</protein>
<dbReference type="EMBL" id="JACHHD010000015">
    <property type="protein sequence ID" value="MBB5185447.1"/>
    <property type="molecule type" value="Genomic_DNA"/>
</dbReference>
<reference evidence="1 2" key="1">
    <citation type="submission" date="2020-08" db="EMBL/GenBank/DDBJ databases">
        <title>Genomic Encyclopedia of Type Strains, Phase IV (KMG-IV): sequencing the most valuable type-strain genomes for metagenomic binning, comparative biology and taxonomic classification.</title>
        <authorList>
            <person name="Goeker M."/>
        </authorList>
    </citation>
    <scope>NUCLEOTIDE SEQUENCE [LARGE SCALE GENOMIC DNA]</scope>
    <source>
        <strain evidence="1 2">DSM 26963</strain>
    </source>
</reference>
<evidence type="ECO:0000313" key="2">
    <source>
        <dbReference type="Proteomes" id="UP000521313"/>
    </source>
</evidence>
<comment type="caution">
    <text evidence="1">The sequence shown here is derived from an EMBL/GenBank/DDBJ whole genome shotgun (WGS) entry which is preliminary data.</text>
</comment>
<dbReference type="Proteomes" id="UP000521313">
    <property type="component" value="Unassembled WGS sequence"/>
</dbReference>
<accession>A0A7W8D3L3</accession>
<sequence>MIFSPVALNEDILVSGVELKTSESTLFEDLPALSKKYAKIRPHIQFQIKPLTTCVASGPNKVFMGDFVLKKNKEFKNLYISKGIEAVKVNIPVHSQLTLPAKVAKIRKRFYDEWLPSSGYRSFPEWKDLEVYHYRRRYFRKSRKMIMELWFLIEKSEKNDN</sequence>
<evidence type="ECO:0008006" key="3">
    <source>
        <dbReference type="Google" id="ProtNLM"/>
    </source>
</evidence>
<name>A0A7W8D3L3_9FIRM</name>
<dbReference type="InterPro" id="IPR011256">
    <property type="entry name" value="Reg_factor_effector_dom_sf"/>
</dbReference>
<proteinExistence type="predicted"/>
<dbReference type="AlphaFoldDB" id="A0A7W8D3L3"/>
<dbReference type="Gene3D" id="3.20.80.10">
    <property type="entry name" value="Regulatory factor, effector binding domain"/>
    <property type="match status" value="1"/>
</dbReference>
<organism evidence="1 2">
    <name type="scientific">Faecalicoccus acidiformans</name>
    <dbReference type="NCBI Taxonomy" id="915173"/>
    <lineage>
        <taxon>Bacteria</taxon>
        <taxon>Bacillati</taxon>
        <taxon>Bacillota</taxon>
        <taxon>Erysipelotrichia</taxon>
        <taxon>Erysipelotrichales</taxon>
        <taxon>Erysipelotrichaceae</taxon>
        <taxon>Faecalicoccus</taxon>
    </lineage>
</organism>
<gene>
    <name evidence="1" type="ORF">HNQ43_001504</name>
</gene>
<evidence type="ECO:0000313" key="1">
    <source>
        <dbReference type="EMBL" id="MBB5185447.1"/>
    </source>
</evidence>
<dbReference type="RefSeq" id="WP_183376394.1">
    <property type="nucleotide sequence ID" value="NZ_CAWVLV010000045.1"/>
</dbReference>